<feature type="compositionally biased region" description="Basic and acidic residues" evidence="1">
    <location>
        <begin position="1"/>
        <end position="10"/>
    </location>
</feature>
<accession>A0A934RRI2</accession>
<keyword evidence="3" id="KW-1185">Reference proteome</keyword>
<sequence length="204" mass="21770">MSPEEPGREEGEGEEQGADHGRDFAGSTSLCQACGGLLELPEGLLSGKLSPMRLLLFLPFALFLIACGSQEVEEKTPRRTTAVVGEVTSVHPEQGFLLFRRYGGGEVLEEGVLSARSPDGKRAVGLTLSPEKLGRFYAADYEVAAGVPRVGDVVIRSRGLHDTENEEKLEKLPEAEEILPVSPLGSDVVPVEGDEEGVVLEGAE</sequence>
<protein>
    <submittedName>
        <fullName evidence="2">Uncharacterized protein</fullName>
    </submittedName>
</protein>
<comment type="caution">
    <text evidence="2">The sequence shown here is derived from an EMBL/GenBank/DDBJ whole genome shotgun (WGS) entry which is preliminary data.</text>
</comment>
<dbReference type="AlphaFoldDB" id="A0A934RRI2"/>
<dbReference type="Proteomes" id="UP000604083">
    <property type="component" value="Unassembled WGS sequence"/>
</dbReference>
<reference evidence="2" key="1">
    <citation type="submission" date="2021-01" db="EMBL/GenBank/DDBJ databases">
        <title>Modified the classification status of verrucomicrobia.</title>
        <authorList>
            <person name="Feng X."/>
        </authorList>
    </citation>
    <scope>NUCLEOTIDE SEQUENCE</scope>
    <source>
        <strain evidence="2">KCTC 12986</strain>
    </source>
</reference>
<evidence type="ECO:0000256" key="1">
    <source>
        <dbReference type="SAM" id="MobiDB-lite"/>
    </source>
</evidence>
<organism evidence="2 3">
    <name type="scientific">Roseibacillus ishigakijimensis</name>
    <dbReference type="NCBI Taxonomy" id="454146"/>
    <lineage>
        <taxon>Bacteria</taxon>
        <taxon>Pseudomonadati</taxon>
        <taxon>Verrucomicrobiota</taxon>
        <taxon>Verrucomicrobiia</taxon>
        <taxon>Verrucomicrobiales</taxon>
        <taxon>Verrucomicrobiaceae</taxon>
        <taxon>Roseibacillus</taxon>
    </lineage>
</organism>
<name>A0A934RRI2_9BACT</name>
<evidence type="ECO:0000313" key="2">
    <source>
        <dbReference type="EMBL" id="MBK1835583.1"/>
    </source>
</evidence>
<gene>
    <name evidence="2" type="ORF">JIN78_16060</name>
</gene>
<dbReference type="RefSeq" id="WP_377173881.1">
    <property type="nucleotide sequence ID" value="NZ_JBHUJA010000008.1"/>
</dbReference>
<feature type="region of interest" description="Disordered" evidence="1">
    <location>
        <begin position="1"/>
        <end position="22"/>
    </location>
</feature>
<proteinExistence type="predicted"/>
<dbReference type="EMBL" id="JAENIO010000063">
    <property type="protein sequence ID" value="MBK1835583.1"/>
    <property type="molecule type" value="Genomic_DNA"/>
</dbReference>
<feature type="compositionally biased region" description="Acidic residues" evidence="1">
    <location>
        <begin position="192"/>
        <end position="204"/>
    </location>
</feature>
<evidence type="ECO:0000313" key="3">
    <source>
        <dbReference type="Proteomes" id="UP000604083"/>
    </source>
</evidence>
<feature type="region of interest" description="Disordered" evidence="1">
    <location>
        <begin position="183"/>
        <end position="204"/>
    </location>
</feature>